<dbReference type="Gene3D" id="1.20.58.160">
    <property type="match status" value="1"/>
</dbReference>
<proteinExistence type="predicted"/>
<dbReference type="PANTHER" id="PTHR45905:SF1">
    <property type="entry name" value="GOLGI-LOCALIZED, GAMMA-ADAPTIN EAR CONTAINING, ARF BINDING PROTEIN"/>
    <property type="match status" value="1"/>
</dbReference>
<protein>
    <submittedName>
        <fullName evidence="3">Uncharacterized protein</fullName>
    </submittedName>
</protein>
<keyword evidence="2" id="KW-1185">Reference proteome</keyword>
<accession>A0A915E6M3</accession>
<dbReference type="PANTHER" id="PTHR45905">
    <property type="entry name" value="GOLGI-LOCALIZED, GAMMA-ADAPTIN EAR CONTAINING, ARF BINDING PROTEIN"/>
    <property type="match status" value="1"/>
</dbReference>
<organism evidence="2 3">
    <name type="scientific">Ditylenchus dipsaci</name>
    <dbReference type="NCBI Taxonomy" id="166011"/>
    <lineage>
        <taxon>Eukaryota</taxon>
        <taxon>Metazoa</taxon>
        <taxon>Ecdysozoa</taxon>
        <taxon>Nematoda</taxon>
        <taxon>Chromadorea</taxon>
        <taxon>Rhabditida</taxon>
        <taxon>Tylenchina</taxon>
        <taxon>Tylenchomorpha</taxon>
        <taxon>Sphaerularioidea</taxon>
        <taxon>Anguinidae</taxon>
        <taxon>Anguininae</taxon>
        <taxon>Ditylenchus</taxon>
    </lineage>
</organism>
<dbReference type="GO" id="GO:0006893">
    <property type="term" value="P:Golgi to plasma membrane transport"/>
    <property type="evidence" value="ECO:0007669"/>
    <property type="project" value="TreeGrafter"/>
</dbReference>
<evidence type="ECO:0000313" key="3">
    <source>
        <dbReference type="WBParaSite" id="jg2897"/>
    </source>
</evidence>
<dbReference type="GO" id="GO:0031267">
    <property type="term" value="F:small GTPase binding"/>
    <property type="evidence" value="ECO:0007669"/>
    <property type="project" value="InterPro"/>
</dbReference>
<dbReference type="InterPro" id="IPR027422">
    <property type="entry name" value="GGA1-3"/>
</dbReference>
<dbReference type="InterPro" id="IPR038425">
    <property type="entry name" value="GAT_sf"/>
</dbReference>
<dbReference type="GO" id="GO:0005802">
    <property type="term" value="C:trans-Golgi network"/>
    <property type="evidence" value="ECO:0007669"/>
    <property type="project" value="InterPro"/>
</dbReference>
<name>A0A915E6M3_9BILA</name>
<feature type="region of interest" description="Disordered" evidence="1">
    <location>
        <begin position="1"/>
        <end position="46"/>
    </location>
</feature>
<feature type="compositionally biased region" description="Low complexity" evidence="1">
    <location>
        <begin position="1"/>
        <end position="22"/>
    </location>
</feature>
<dbReference type="AlphaFoldDB" id="A0A915E6M3"/>
<reference evidence="3" key="1">
    <citation type="submission" date="2022-11" db="UniProtKB">
        <authorList>
            <consortium name="WormBaseParasite"/>
        </authorList>
    </citation>
    <scope>IDENTIFICATION</scope>
</reference>
<evidence type="ECO:0000256" key="1">
    <source>
        <dbReference type="SAM" id="MobiDB-lite"/>
    </source>
</evidence>
<dbReference type="WBParaSite" id="jg2897">
    <property type="protein sequence ID" value="jg2897"/>
    <property type="gene ID" value="jg2897"/>
</dbReference>
<dbReference type="Proteomes" id="UP000887574">
    <property type="component" value="Unplaced"/>
</dbReference>
<evidence type="ECO:0000313" key="2">
    <source>
        <dbReference type="Proteomes" id="UP000887574"/>
    </source>
</evidence>
<dbReference type="GO" id="GO:0006886">
    <property type="term" value="P:intracellular protein transport"/>
    <property type="evidence" value="ECO:0007669"/>
    <property type="project" value="InterPro"/>
</dbReference>
<dbReference type="GO" id="GO:0034394">
    <property type="term" value="P:protein localization to cell surface"/>
    <property type="evidence" value="ECO:0007669"/>
    <property type="project" value="TreeGrafter"/>
</dbReference>
<sequence length="249" mass="27978">MAKSTNCSESRTSSTRTPNPTTKCPLFSASSHKSPPKLATFEDEQKPSCWRNAEEQQAKDLQAANRYAKSMVRAEDQKVERYHKRRRCWSQWLVRLKLCGEMFESLQAFRPTLFGCASEAAENNNEGNNEEQAQWMLADILALNDQINVCLQAFQQMNGPPQPASTSKDLISIWESCNNPEDVNILSAANSPAIVRRAIPSKGSASSSNAWEKENCLVDQSPQMSNIIEELKDLDLIQAKPSEITTNHW</sequence>
<dbReference type="SUPFAM" id="SSF89009">
    <property type="entry name" value="GAT-like domain"/>
    <property type="match status" value="1"/>
</dbReference>